<evidence type="ECO:0008006" key="3">
    <source>
        <dbReference type="Google" id="ProtNLM"/>
    </source>
</evidence>
<proteinExistence type="predicted"/>
<evidence type="ECO:0000313" key="1">
    <source>
        <dbReference type="EMBL" id="KPK71546.1"/>
    </source>
</evidence>
<sequence length="454" mass="52595">MLLFLLLAYSIPLDSPYLGYIEYLQVKGYIDIPSIQPYTIEWLTPELGNLLVEDTRLRTVDRKIVSYIAPLVIKNEDFSYLLHLNGTYESKPEYYYGFFDCAAGGALAEGIRYAFDIRFQRGSEINVLGPEPWNDFQVYLHEGLMKFTTSKLHAEIGRRNFVLGYADNTNLLLSADPEGYDGYFISIPGRYYEFYTLFTIIDAAEQRYLAQHRIGLNLKGFLKLGFSEAILWGNTLEPVYLNFLFPYYISQWGIDRDDNVMWRIDGQIRLFNILAYTDVLIDDYQYEDNPDRPYPHKLAFTVGMKTVLAHSFLFKTHYTRVNKWVYTQRYPINVWHRNNRPLGNPLGNDADELRVSVTYFSAYDVHPFVTLSHIRKGEGSIFLPYEEEGGSIHPPFPSGTVEKRIEFSVGVNYSLEKRIHARGVVGTRSIDNYEHRAGDNRSDTFFEVGVWGIL</sequence>
<reference evidence="1 2" key="1">
    <citation type="journal article" date="2015" name="Microbiome">
        <title>Genomic resolution of linkages in carbon, nitrogen, and sulfur cycling among widespread estuary sediment bacteria.</title>
        <authorList>
            <person name="Baker B.J."/>
            <person name="Lazar C.S."/>
            <person name="Teske A.P."/>
            <person name="Dick G.J."/>
        </authorList>
    </citation>
    <scope>NUCLEOTIDE SEQUENCE [LARGE SCALE GENOMIC DNA]</scope>
    <source>
        <strain evidence="1">SM23_60</strain>
    </source>
</reference>
<dbReference type="Proteomes" id="UP000051096">
    <property type="component" value="Unassembled WGS sequence"/>
</dbReference>
<accession>A0A0S8GIR3</accession>
<name>A0A0S8GIR3_UNCW3</name>
<organism evidence="1 2">
    <name type="scientific">candidate division WOR_3 bacterium SM23_60</name>
    <dbReference type="NCBI Taxonomy" id="1703780"/>
    <lineage>
        <taxon>Bacteria</taxon>
        <taxon>Bacteria division WOR-3</taxon>
    </lineage>
</organism>
<gene>
    <name evidence="1" type="ORF">AMJ87_07050</name>
</gene>
<protein>
    <recommendedName>
        <fullName evidence="3">Capsule assembly Wzi family protein</fullName>
    </recommendedName>
</protein>
<dbReference type="EMBL" id="LJUO01000060">
    <property type="protein sequence ID" value="KPK71546.1"/>
    <property type="molecule type" value="Genomic_DNA"/>
</dbReference>
<dbReference type="AlphaFoldDB" id="A0A0S8GIR3"/>
<evidence type="ECO:0000313" key="2">
    <source>
        <dbReference type="Proteomes" id="UP000051096"/>
    </source>
</evidence>
<comment type="caution">
    <text evidence="1">The sequence shown here is derived from an EMBL/GenBank/DDBJ whole genome shotgun (WGS) entry which is preliminary data.</text>
</comment>
<dbReference type="InterPro" id="IPR038636">
    <property type="entry name" value="Wzi_sf"/>
</dbReference>
<dbReference type="Gene3D" id="2.40.160.130">
    <property type="entry name" value="Capsule assembly protein Wzi"/>
    <property type="match status" value="1"/>
</dbReference>